<sequence>MNNLKKPTIRAQMSGCAGDIIYQLPTLLSYEKAILYLRPSPLLHPNLAVALIPLIQIQPYIEECKLYNGERFDLALDEFRLLSGAGYVPLTYAGLDRWHRYYNIAEPWLFNITPRKVSKIIVNRTMRYTGSLDYLSIVNKYKDDISFIGSKEEWEKFCIEFGTVAYFETNTFLEVAEIIMGAKIFIGNQSCPYAIAEGMKTPRLLETSIDMPNCQPTGNNGYSSWIDIEDIEIVEKYLDS</sequence>
<proteinExistence type="predicted"/>
<name>A0A6H1ZUH1_9ZZZZ</name>
<dbReference type="AlphaFoldDB" id="A0A6H1ZUH1"/>
<organism evidence="1">
    <name type="scientific">viral metagenome</name>
    <dbReference type="NCBI Taxonomy" id="1070528"/>
    <lineage>
        <taxon>unclassified sequences</taxon>
        <taxon>metagenomes</taxon>
        <taxon>organismal metagenomes</taxon>
    </lineage>
</organism>
<protein>
    <recommendedName>
        <fullName evidence="2">Glycosyltransferase</fullName>
    </recommendedName>
</protein>
<evidence type="ECO:0000313" key="1">
    <source>
        <dbReference type="EMBL" id="QJA51576.1"/>
    </source>
</evidence>
<evidence type="ECO:0008006" key="2">
    <source>
        <dbReference type="Google" id="ProtNLM"/>
    </source>
</evidence>
<accession>A0A6H1ZUH1</accession>
<reference evidence="1" key="1">
    <citation type="submission" date="2020-03" db="EMBL/GenBank/DDBJ databases">
        <title>The deep terrestrial virosphere.</title>
        <authorList>
            <person name="Holmfeldt K."/>
            <person name="Nilsson E."/>
            <person name="Simone D."/>
            <person name="Lopez-Fernandez M."/>
            <person name="Wu X."/>
            <person name="de Brujin I."/>
            <person name="Lundin D."/>
            <person name="Andersson A."/>
            <person name="Bertilsson S."/>
            <person name="Dopson M."/>
        </authorList>
    </citation>
    <scope>NUCLEOTIDE SEQUENCE</scope>
    <source>
        <strain evidence="1">TM448A02208</strain>
    </source>
</reference>
<gene>
    <name evidence="1" type="ORF">TM448A02208_0009</name>
</gene>
<dbReference type="EMBL" id="MT144274">
    <property type="protein sequence ID" value="QJA51576.1"/>
    <property type="molecule type" value="Genomic_DNA"/>
</dbReference>